<proteinExistence type="predicted"/>
<organism evidence="2 3">
    <name type="scientific">Synaphobranchus kaupii</name>
    <name type="common">Kaup's arrowtooth eel</name>
    <dbReference type="NCBI Taxonomy" id="118154"/>
    <lineage>
        <taxon>Eukaryota</taxon>
        <taxon>Metazoa</taxon>
        <taxon>Chordata</taxon>
        <taxon>Craniata</taxon>
        <taxon>Vertebrata</taxon>
        <taxon>Euteleostomi</taxon>
        <taxon>Actinopterygii</taxon>
        <taxon>Neopterygii</taxon>
        <taxon>Teleostei</taxon>
        <taxon>Anguilliformes</taxon>
        <taxon>Synaphobranchidae</taxon>
        <taxon>Synaphobranchus</taxon>
    </lineage>
</organism>
<reference evidence="2" key="1">
    <citation type="journal article" date="2023" name="Science">
        <title>Genome structures resolve the early diversification of teleost fishes.</title>
        <authorList>
            <person name="Parey E."/>
            <person name="Louis A."/>
            <person name="Montfort J."/>
            <person name="Bouchez O."/>
            <person name="Roques C."/>
            <person name="Iampietro C."/>
            <person name="Lluch J."/>
            <person name="Castinel A."/>
            <person name="Donnadieu C."/>
            <person name="Desvignes T."/>
            <person name="Floi Bucao C."/>
            <person name="Jouanno E."/>
            <person name="Wen M."/>
            <person name="Mejri S."/>
            <person name="Dirks R."/>
            <person name="Jansen H."/>
            <person name="Henkel C."/>
            <person name="Chen W.J."/>
            <person name="Zahm M."/>
            <person name="Cabau C."/>
            <person name="Klopp C."/>
            <person name="Thompson A.W."/>
            <person name="Robinson-Rechavi M."/>
            <person name="Braasch I."/>
            <person name="Lecointre G."/>
            <person name="Bobe J."/>
            <person name="Postlethwait J.H."/>
            <person name="Berthelot C."/>
            <person name="Roest Crollius H."/>
            <person name="Guiguen Y."/>
        </authorList>
    </citation>
    <scope>NUCLEOTIDE SEQUENCE</scope>
    <source>
        <strain evidence="2">WJC10195</strain>
    </source>
</reference>
<name>A0A9Q1J5V0_SYNKA</name>
<feature type="compositionally biased region" description="Polar residues" evidence="1">
    <location>
        <begin position="96"/>
        <end position="111"/>
    </location>
</feature>
<dbReference type="Proteomes" id="UP001152622">
    <property type="component" value="Chromosome 3"/>
</dbReference>
<feature type="region of interest" description="Disordered" evidence="1">
    <location>
        <begin position="92"/>
        <end position="135"/>
    </location>
</feature>
<keyword evidence="3" id="KW-1185">Reference proteome</keyword>
<evidence type="ECO:0000313" key="2">
    <source>
        <dbReference type="EMBL" id="KAJ8368431.1"/>
    </source>
</evidence>
<evidence type="ECO:0000313" key="3">
    <source>
        <dbReference type="Proteomes" id="UP001152622"/>
    </source>
</evidence>
<feature type="compositionally biased region" description="Basic and acidic residues" evidence="1">
    <location>
        <begin position="43"/>
        <end position="67"/>
    </location>
</feature>
<feature type="compositionally biased region" description="Polar residues" evidence="1">
    <location>
        <begin position="10"/>
        <end position="42"/>
    </location>
</feature>
<comment type="caution">
    <text evidence="2">The sequence shown here is derived from an EMBL/GenBank/DDBJ whole genome shotgun (WGS) entry which is preliminary data.</text>
</comment>
<protein>
    <submittedName>
        <fullName evidence="2">Uncharacterized protein</fullName>
    </submittedName>
</protein>
<evidence type="ECO:0000256" key="1">
    <source>
        <dbReference type="SAM" id="MobiDB-lite"/>
    </source>
</evidence>
<feature type="region of interest" description="Disordered" evidence="1">
    <location>
        <begin position="255"/>
        <end position="367"/>
    </location>
</feature>
<dbReference type="EMBL" id="JAINUF010000003">
    <property type="protein sequence ID" value="KAJ8368431.1"/>
    <property type="molecule type" value="Genomic_DNA"/>
</dbReference>
<feature type="region of interest" description="Disordered" evidence="1">
    <location>
        <begin position="1"/>
        <end position="70"/>
    </location>
</feature>
<dbReference type="AlphaFoldDB" id="A0A9Q1J5V0"/>
<gene>
    <name evidence="2" type="ORF">SKAU_G00084590</name>
</gene>
<accession>A0A9Q1J5V0</accession>
<sequence>MSRLPPVAVSSGSSATDQHWQTSQCSSPAAATEPVRQNLSVSDQKEEKKEEEGARRTDCTPKRELRSRLTALPSVPGDHWWGVKVSEDLAPFRNDPTISRSPPPQSANTRGLETAQGRKKKGQTRGQDSLRAAGPAVQTLPSEIQLRFQTVRVQERALYGSCQPLYGSLSEGTLRESWLIRQESQLHTEVNMLPRNMLKEHQCQFCDLAAFLEVFQALRQLVHIPTWSSTYGVKTLELGKHTAEAFLVTARREQGRLGKAQGPPPHNRPQRLPPTSTEKPPALQEQPRKPHVPSVPSSVGGGFREEWRALYQLNSSRDTDPRSRSQRGATRRGVRDAPSITAGEGWKRTERAISGCPDKPSDGAEVSIQRQRLALAKEGRPSYTRWGEEAPAWR</sequence>